<keyword evidence="5" id="KW-0653">Protein transport</keyword>
<dbReference type="CDD" id="cd02989">
    <property type="entry name" value="Phd_like_TxnDC9"/>
    <property type="match status" value="1"/>
</dbReference>
<keyword evidence="6" id="KW-0333">Golgi apparatus</keyword>
<dbReference type="PROSITE" id="PS50191">
    <property type="entry name" value="CRAL_TRIO"/>
    <property type="match status" value="1"/>
</dbReference>
<dbReference type="SUPFAM" id="SSF52833">
    <property type="entry name" value="Thioredoxin-like"/>
    <property type="match status" value="1"/>
</dbReference>
<dbReference type="InterPro" id="IPR036273">
    <property type="entry name" value="CRAL/TRIO_N_dom_sf"/>
</dbReference>
<dbReference type="FunFam" id="3.40.525.10:FF:000011">
    <property type="entry name" value="SEC14 cytosolic factor"/>
    <property type="match status" value="1"/>
</dbReference>
<evidence type="ECO:0000256" key="7">
    <source>
        <dbReference type="ARBA" id="ARBA00023054"/>
    </source>
</evidence>
<comment type="caution">
    <text evidence="12">The sequence shown here is derived from an EMBL/GenBank/DDBJ whole genome shotgun (WGS) entry which is preliminary data.</text>
</comment>
<evidence type="ECO:0000256" key="10">
    <source>
        <dbReference type="SAM" id="MobiDB-lite"/>
    </source>
</evidence>
<dbReference type="GO" id="GO:0005886">
    <property type="term" value="C:plasma membrane"/>
    <property type="evidence" value="ECO:0007669"/>
    <property type="project" value="UniProtKB-SubCell"/>
</dbReference>
<dbReference type="InterPro" id="IPR055414">
    <property type="entry name" value="LRR_R13L4/SHOC2-like"/>
</dbReference>
<name>A0A6A6KRX3_HEVBR</name>
<evidence type="ECO:0000256" key="9">
    <source>
        <dbReference type="SAM" id="Coils"/>
    </source>
</evidence>
<protein>
    <recommendedName>
        <fullName evidence="11">CRAL-TRIO domain-containing protein</fullName>
    </recommendedName>
</protein>
<dbReference type="PANTHER" id="PTHR45657">
    <property type="entry name" value="CRAL-TRIO DOMAIN-CONTAINING PROTEIN YKL091C-RELATED"/>
    <property type="match status" value="1"/>
</dbReference>
<dbReference type="InterPro" id="IPR051026">
    <property type="entry name" value="PI/PC_transfer"/>
</dbReference>
<dbReference type="Proteomes" id="UP000467840">
    <property type="component" value="Chromosome 2"/>
</dbReference>
<dbReference type="SMART" id="SM01100">
    <property type="entry name" value="CRAL_TRIO_N"/>
    <property type="match status" value="1"/>
</dbReference>
<feature type="domain" description="CRAL-TRIO" evidence="11">
    <location>
        <begin position="583"/>
        <end position="757"/>
    </location>
</feature>
<proteinExistence type="inferred from homology"/>
<dbReference type="Gene3D" id="3.80.10.10">
    <property type="entry name" value="Ribonuclease Inhibitor"/>
    <property type="match status" value="1"/>
</dbReference>
<feature type="region of interest" description="Disordered" evidence="10">
    <location>
        <begin position="783"/>
        <end position="819"/>
    </location>
</feature>
<evidence type="ECO:0000256" key="3">
    <source>
        <dbReference type="ARBA" id="ARBA00022448"/>
    </source>
</evidence>
<dbReference type="Pfam" id="PF00650">
    <property type="entry name" value="CRAL_TRIO"/>
    <property type="match status" value="1"/>
</dbReference>
<dbReference type="Gene3D" id="1.10.8.20">
    <property type="entry name" value="N-terminal domain of phosphatidylinositol transfer protein sec14p"/>
    <property type="match status" value="1"/>
</dbReference>
<dbReference type="SUPFAM" id="SSF52058">
    <property type="entry name" value="L domain-like"/>
    <property type="match status" value="1"/>
</dbReference>
<dbReference type="SUPFAM" id="SSF52087">
    <property type="entry name" value="CRAL/TRIO domain"/>
    <property type="match status" value="1"/>
</dbReference>
<evidence type="ECO:0000313" key="13">
    <source>
        <dbReference type="Proteomes" id="UP000467840"/>
    </source>
</evidence>
<evidence type="ECO:0000256" key="4">
    <source>
        <dbReference type="ARBA" id="ARBA00022737"/>
    </source>
</evidence>
<dbReference type="InterPro" id="IPR001251">
    <property type="entry name" value="CRAL-TRIO_dom"/>
</dbReference>
<evidence type="ECO:0000313" key="12">
    <source>
        <dbReference type="EMBL" id="KAF2290793.1"/>
    </source>
</evidence>
<keyword evidence="7 9" id="KW-0175">Coiled coil</keyword>
<dbReference type="Pfam" id="PF23598">
    <property type="entry name" value="LRR_14"/>
    <property type="match status" value="1"/>
</dbReference>
<comment type="subcellular location">
    <subcellularLocation>
        <location evidence="1">Cell membrane</location>
        <topology evidence="1">Peripheral membrane protein</topology>
    </subcellularLocation>
    <subcellularLocation>
        <location evidence="2">Golgi apparatus membrane</location>
        <topology evidence="2">Peripheral membrane protein</topology>
    </subcellularLocation>
</comment>
<evidence type="ECO:0000256" key="1">
    <source>
        <dbReference type="ARBA" id="ARBA00004202"/>
    </source>
</evidence>
<organism evidence="12 13">
    <name type="scientific">Hevea brasiliensis</name>
    <name type="common">Para rubber tree</name>
    <name type="synonym">Siphonia brasiliensis</name>
    <dbReference type="NCBI Taxonomy" id="3981"/>
    <lineage>
        <taxon>Eukaryota</taxon>
        <taxon>Viridiplantae</taxon>
        <taxon>Streptophyta</taxon>
        <taxon>Embryophyta</taxon>
        <taxon>Tracheophyta</taxon>
        <taxon>Spermatophyta</taxon>
        <taxon>Magnoliopsida</taxon>
        <taxon>eudicotyledons</taxon>
        <taxon>Gunneridae</taxon>
        <taxon>Pentapetalae</taxon>
        <taxon>rosids</taxon>
        <taxon>fabids</taxon>
        <taxon>Malpighiales</taxon>
        <taxon>Euphorbiaceae</taxon>
        <taxon>Crotonoideae</taxon>
        <taxon>Micrandreae</taxon>
        <taxon>Hevea</taxon>
    </lineage>
</organism>
<keyword evidence="13" id="KW-1185">Reference proteome</keyword>
<sequence>MLPPYLMTFKKLRVLDVSHCGSLEYLPKGLGRLSNLEVLLGFRPARTNQLDGCRIAELRNLTRLRTLGLHLTRSDEIEDNEVNALVNLQELQLLTISCFDSHGIDLIDKLDRLYPPPSLHELSLKYFPGKMSPVWLNPFSLPMLRYLSISSGNLAKIHQSFWGENNTVWKIEALLLESLSELEMDWQVVQQVMPSLRIVNASWCPDLASFPLKILGLEGPFGQRKSIEAIKNKKAHDPESQIIVEVLSSARKMDPNSIKSTLSNLAFGNVMAAAARDYQKVLFLKLGPHLLTLPSEFDVWLPAILELIAQEKSQTSSSLNQAVDLDELMDDPELEKLHADRIAALKKLKKLENLKKQGHGEYREISEGDFLGEVTGSEKVICHFYHREFYRCKIKDKYFKALAPRHLDTKFIKLDAENAPFFVTKLGVKTLPCVIPFRKGIAIGRPIGFQDLGGKDDFTTKSLEFLLIKKGLLWNRHETLQCLLDGYLLELRERRGRRSSKVMSIEIEDVHDAEELKVVDAFRQVLVLEELLPAAHDDYHMMLRFLKARKFDIEKTKQMWSDMIQWRKEFGADTVMEDFQFNEINEVLQYYPQGHHGVDKEGRPVYIERLGQVDSTKLLQVTTMDRYVKYHVQEFERTFNVKFPACSLAAKKHIDQSTTILDVQGVGLKSLNKTARDLITSLQKIDGDNYPETLNRMFIINAGSGFRMLWSTIKSFLDPKTTAKIHVLGNKYQSKLLEIIDASELPEFLGGTCTCADQGGCMRSDKGPWKDPEILKMVQNGDHKCTKKSGSQNPEEKTVAEDETVSSKGHESSMEVSAPNVPSLEYSQVAPILAQVSSKFKDYGPIIEKTVDMTWEKLAEDDKYAISKAAECYTKYDGCKVPEGTGTPVFTGVMAFVMGIVTMIKVTRNMPKKLTNATIYSSPVYCDEIEVKDRAKQSLESTISSADYMTVIKRVDQLEERVKVLSMKPAMTLEKEEMLNAAISRVDTLEQELMATKKALEDSFARQEELVAYIEKKKKKKKLEEHWIFGVAKRTVGELIFCFPGPPGSNLV</sequence>
<gene>
    <name evidence="12" type="ORF">GH714_015480</name>
</gene>
<dbReference type="EMBL" id="JAAGAX010000015">
    <property type="protein sequence ID" value="KAF2290793.1"/>
    <property type="molecule type" value="Genomic_DNA"/>
</dbReference>
<accession>A0A6A6KRX3</accession>
<dbReference type="SUPFAM" id="SSF46938">
    <property type="entry name" value="CRAL/TRIO N-terminal domain"/>
    <property type="match status" value="1"/>
</dbReference>
<evidence type="ECO:0000256" key="2">
    <source>
        <dbReference type="ARBA" id="ARBA00004395"/>
    </source>
</evidence>
<comment type="similarity">
    <text evidence="8">Belongs to the SFH family.</text>
</comment>
<dbReference type="SMART" id="SM00516">
    <property type="entry name" value="SEC14"/>
    <property type="match status" value="1"/>
</dbReference>
<evidence type="ECO:0000259" key="11">
    <source>
        <dbReference type="PROSITE" id="PS50191"/>
    </source>
</evidence>
<dbReference type="InterPro" id="IPR032675">
    <property type="entry name" value="LRR_dom_sf"/>
</dbReference>
<dbReference type="Pfam" id="PF03765">
    <property type="entry name" value="CRAL_TRIO_N"/>
    <property type="match status" value="1"/>
</dbReference>
<dbReference type="InterPro" id="IPR036865">
    <property type="entry name" value="CRAL-TRIO_dom_sf"/>
</dbReference>
<dbReference type="GO" id="GO:0000139">
    <property type="term" value="C:Golgi membrane"/>
    <property type="evidence" value="ECO:0007669"/>
    <property type="project" value="UniProtKB-SubCell"/>
</dbReference>
<feature type="coiled-coil region" evidence="9">
    <location>
        <begin position="979"/>
        <end position="1006"/>
    </location>
</feature>
<dbReference type="Gene3D" id="3.40.525.10">
    <property type="entry name" value="CRAL-TRIO lipid binding domain"/>
    <property type="match status" value="1"/>
</dbReference>
<keyword evidence="4" id="KW-0677">Repeat</keyword>
<evidence type="ECO:0000256" key="8">
    <source>
        <dbReference type="ARBA" id="ARBA00038020"/>
    </source>
</evidence>
<evidence type="ECO:0000256" key="5">
    <source>
        <dbReference type="ARBA" id="ARBA00022927"/>
    </source>
</evidence>
<dbReference type="GO" id="GO:0015031">
    <property type="term" value="P:protein transport"/>
    <property type="evidence" value="ECO:0007669"/>
    <property type="project" value="UniProtKB-KW"/>
</dbReference>
<dbReference type="Gene3D" id="3.40.30.10">
    <property type="entry name" value="Glutaredoxin"/>
    <property type="match status" value="1"/>
</dbReference>
<dbReference type="CDD" id="cd00170">
    <property type="entry name" value="SEC14"/>
    <property type="match status" value="1"/>
</dbReference>
<keyword evidence="3" id="KW-0813">Transport</keyword>
<dbReference type="InterPro" id="IPR036249">
    <property type="entry name" value="Thioredoxin-like_sf"/>
</dbReference>
<dbReference type="AlphaFoldDB" id="A0A6A6KRX3"/>
<dbReference type="PANTHER" id="PTHR45657:SF29">
    <property type="entry name" value="PHOSPHATIDYLINOSITOL_PHOSPHATIDYLCHOLINE TRANSFER PROTEIN SFH12"/>
    <property type="match status" value="1"/>
</dbReference>
<dbReference type="InterPro" id="IPR011074">
    <property type="entry name" value="CRAL/TRIO_N_dom"/>
</dbReference>
<evidence type="ECO:0000256" key="6">
    <source>
        <dbReference type="ARBA" id="ARBA00023034"/>
    </source>
</evidence>
<reference evidence="12 13" key="1">
    <citation type="journal article" date="2020" name="Mol. Plant">
        <title>The Chromosome-Based Rubber Tree Genome Provides New Insights into Spurge Genome Evolution and Rubber Biosynthesis.</title>
        <authorList>
            <person name="Liu J."/>
            <person name="Shi C."/>
            <person name="Shi C.C."/>
            <person name="Li W."/>
            <person name="Zhang Q.J."/>
            <person name="Zhang Y."/>
            <person name="Li K."/>
            <person name="Lu H.F."/>
            <person name="Shi C."/>
            <person name="Zhu S.T."/>
            <person name="Xiao Z.Y."/>
            <person name="Nan H."/>
            <person name="Yue Y."/>
            <person name="Zhu X.G."/>
            <person name="Wu Y."/>
            <person name="Hong X.N."/>
            <person name="Fan G.Y."/>
            <person name="Tong Y."/>
            <person name="Zhang D."/>
            <person name="Mao C.L."/>
            <person name="Liu Y.L."/>
            <person name="Hao S.J."/>
            <person name="Liu W.Q."/>
            <person name="Lv M.Q."/>
            <person name="Zhang H.B."/>
            <person name="Liu Y."/>
            <person name="Hu-Tang G.R."/>
            <person name="Wang J.P."/>
            <person name="Wang J.H."/>
            <person name="Sun Y.H."/>
            <person name="Ni S.B."/>
            <person name="Chen W.B."/>
            <person name="Zhang X.C."/>
            <person name="Jiao Y.N."/>
            <person name="Eichler E.E."/>
            <person name="Li G.H."/>
            <person name="Liu X."/>
            <person name="Gao L.Z."/>
        </authorList>
    </citation>
    <scope>NUCLEOTIDE SEQUENCE [LARGE SCALE GENOMIC DNA]</scope>
    <source>
        <strain evidence="13">cv. GT1</strain>
        <tissue evidence="12">Leaf</tissue>
    </source>
</reference>